<dbReference type="InterPro" id="IPR045851">
    <property type="entry name" value="AMP-bd_C_sf"/>
</dbReference>
<evidence type="ECO:0000313" key="7">
    <source>
        <dbReference type="EMBL" id="MFC7411366.1"/>
    </source>
</evidence>
<dbReference type="Gene3D" id="3.30.300.30">
    <property type="match status" value="1"/>
</dbReference>
<dbReference type="EMBL" id="JBHTCA010000030">
    <property type="protein sequence ID" value="MFC7411366.1"/>
    <property type="molecule type" value="Genomic_DNA"/>
</dbReference>
<sequence length="575" mass="62468">MPRSPGRDKPADHYAHLHANFRWQVPAQFNMAEVCCRRWAATPALGRETALIAEGPNAPARHHSRAELAEAANRLSNLLRGLGVQRGDRVAIVLPQRFETAVAYMAVLQLGAVGMPLSQLFGPEALAFRLQDSEAVVAICDEATLANVLSVRAECPALRQVLGVGAAGASADIDWGTALAKVQSRFELVPTLADDPAVLIYTSGTTGNPKGALIPHRALIGNLTGFVCSQNWFGFDPWDASVKSDAVFWSPADWAWTGGLMDALLPSLYFGRPIVGYNGRFTPEVAFELMQRHGVTHSFLFPTALKAMMKAVPKPRGRYRLKLQALMSAGEAVGDAVFAYCREQLGVTVNEMFGQTEINYIVGNCSRLWPAKPGSMGKGYPGHRVAVIDDDGNECPVGVPGDVAVHRLDAHGQPDPIFFLGYWKNEVATRGKYTGDPASSWCRTGDMATRDADGYLWYQGRADDVFKSSGYRIGPSEIENCLVKHPAVANAAVVPKPDAERGALVKAYVVLAAGFDGSPSLVVELQKHVKGQLAPYEYPKEIEFIDALPMTTTGKVQRRVLRLREEELALKSSRS</sequence>
<proteinExistence type="inferred from homology"/>
<keyword evidence="8" id="KW-1185">Reference proteome</keyword>
<dbReference type="InterPro" id="IPR020845">
    <property type="entry name" value="AMP-binding_CS"/>
</dbReference>
<organism evidence="7 8">
    <name type="scientific">Hydrogenophaga atypica</name>
    <dbReference type="NCBI Taxonomy" id="249409"/>
    <lineage>
        <taxon>Bacteria</taxon>
        <taxon>Pseudomonadati</taxon>
        <taxon>Pseudomonadota</taxon>
        <taxon>Betaproteobacteria</taxon>
        <taxon>Burkholderiales</taxon>
        <taxon>Comamonadaceae</taxon>
        <taxon>Hydrogenophaga</taxon>
    </lineage>
</organism>
<feature type="domain" description="AMP-dependent synthetase/ligase" evidence="5">
    <location>
        <begin position="47"/>
        <end position="406"/>
    </location>
</feature>
<gene>
    <name evidence="7" type="ORF">ACFQPB_21120</name>
</gene>
<dbReference type="Proteomes" id="UP001596501">
    <property type="component" value="Unassembled WGS sequence"/>
</dbReference>
<comment type="similarity">
    <text evidence="1">Belongs to the ATP-dependent AMP-binding enzyme family.</text>
</comment>
<dbReference type="SUPFAM" id="SSF56801">
    <property type="entry name" value="Acetyl-CoA synthetase-like"/>
    <property type="match status" value="1"/>
</dbReference>
<dbReference type="RefSeq" id="WP_382227694.1">
    <property type="nucleotide sequence ID" value="NZ_JBHTCA010000030.1"/>
</dbReference>
<dbReference type="InterPro" id="IPR000873">
    <property type="entry name" value="AMP-dep_synth/lig_dom"/>
</dbReference>
<dbReference type="InterPro" id="IPR025110">
    <property type="entry name" value="AMP-bd_C"/>
</dbReference>
<name>A0ABW2QPZ6_9BURK</name>
<dbReference type="InterPro" id="IPR051087">
    <property type="entry name" value="Mitochondrial_ACSM"/>
</dbReference>
<dbReference type="Pfam" id="PF13193">
    <property type="entry name" value="AMP-binding_C"/>
    <property type="match status" value="1"/>
</dbReference>
<dbReference type="PANTHER" id="PTHR43605">
    <property type="entry name" value="ACYL-COENZYME A SYNTHETASE"/>
    <property type="match status" value="1"/>
</dbReference>
<comment type="caution">
    <text evidence="7">The sequence shown here is derived from an EMBL/GenBank/DDBJ whole genome shotgun (WGS) entry which is preliminary data.</text>
</comment>
<keyword evidence="2" id="KW-0436">Ligase</keyword>
<evidence type="ECO:0000259" key="5">
    <source>
        <dbReference type="Pfam" id="PF00501"/>
    </source>
</evidence>
<keyword evidence="3" id="KW-0547">Nucleotide-binding</keyword>
<evidence type="ECO:0000256" key="2">
    <source>
        <dbReference type="ARBA" id="ARBA00022598"/>
    </source>
</evidence>
<dbReference type="Pfam" id="PF00501">
    <property type="entry name" value="AMP-binding"/>
    <property type="match status" value="1"/>
</dbReference>
<keyword evidence="4" id="KW-0067">ATP-binding</keyword>
<accession>A0ABW2QPZ6</accession>
<feature type="domain" description="AMP-binding enzyme C-terminal" evidence="6">
    <location>
        <begin position="477"/>
        <end position="555"/>
    </location>
</feature>
<dbReference type="InterPro" id="IPR042099">
    <property type="entry name" value="ANL_N_sf"/>
</dbReference>
<evidence type="ECO:0000313" key="8">
    <source>
        <dbReference type="Proteomes" id="UP001596501"/>
    </source>
</evidence>
<dbReference type="Gene3D" id="3.40.50.12780">
    <property type="entry name" value="N-terminal domain of ligase-like"/>
    <property type="match status" value="1"/>
</dbReference>
<evidence type="ECO:0000259" key="6">
    <source>
        <dbReference type="Pfam" id="PF13193"/>
    </source>
</evidence>
<evidence type="ECO:0000256" key="3">
    <source>
        <dbReference type="ARBA" id="ARBA00022741"/>
    </source>
</evidence>
<evidence type="ECO:0000256" key="4">
    <source>
        <dbReference type="ARBA" id="ARBA00022840"/>
    </source>
</evidence>
<reference evidence="8" key="1">
    <citation type="journal article" date="2019" name="Int. J. Syst. Evol. Microbiol.">
        <title>The Global Catalogue of Microorganisms (GCM) 10K type strain sequencing project: providing services to taxonomists for standard genome sequencing and annotation.</title>
        <authorList>
            <consortium name="The Broad Institute Genomics Platform"/>
            <consortium name="The Broad Institute Genome Sequencing Center for Infectious Disease"/>
            <person name="Wu L."/>
            <person name="Ma J."/>
        </authorList>
    </citation>
    <scope>NUCLEOTIDE SEQUENCE [LARGE SCALE GENOMIC DNA]</scope>
    <source>
        <strain evidence="8">CGMCC 1.12371</strain>
    </source>
</reference>
<dbReference type="PANTHER" id="PTHR43605:SF10">
    <property type="entry name" value="ACYL-COA SYNTHETASE MEDIUM CHAIN FAMILY MEMBER 3"/>
    <property type="match status" value="1"/>
</dbReference>
<evidence type="ECO:0000256" key="1">
    <source>
        <dbReference type="ARBA" id="ARBA00006432"/>
    </source>
</evidence>
<dbReference type="PROSITE" id="PS00455">
    <property type="entry name" value="AMP_BINDING"/>
    <property type="match status" value="1"/>
</dbReference>
<protein>
    <submittedName>
        <fullName evidence="7">Acyl-CoA synthetase</fullName>
    </submittedName>
</protein>